<dbReference type="CDD" id="cd00037">
    <property type="entry name" value="CLECT"/>
    <property type="match status" value="1"/>
</dbReference>
<evidence type="ECO:0000313" key="5">
    <source>
        <dbReference type="WBParaSite" id="MBELARI_LOCUS17510"/>
    </source>
</evidence>
<feature type="chain" id="PRO_5042202432" evidence="2">
    <location>
        <begin position="18"/>
        <end position="311"/>
    </location>
</feature>
<dbReference type="InterPro" id="IPR018378">
    <property type="entry name" value="C-type_lectin_CS"/>
</dbReference>
<dbReference type="SMART" id="SM00034">
    <property type="entry name" value="CLECT"/>
    <property type="match status" value="2"/>
</dbReference>
<evidence type="ECO:0000313" key="4">
    <source>
        <dbReference type="Proteomes" id="UP000887575"/>
    </source>
</evidence>
<dbReference type="InterPro" id="IPR001304">
    <property type="entry name" value="C-type_lectin-like"/>
</dbReference>
<dbReference type="InterPro" id="IPR016187">
    <property type="entry name" value="CTDL_fold"/>
</dbReference>
<protein>
    <submittedName>
        <fullName evidence="5">C-type lectin domain-containing protein</fullName>
    </submittedName>
</protein>
<dbReference type="PROSITE" id="PS00615">
    <property type="entry name" value="C_TYPE_LECTIN_1"/>
    <property type="match status" value="1"/>
</dbReference>
<keyword evidence="2" id="KW-0732">Signal</keyword>
<accession>A0AAF3ETM4</accession>
<dbReference type="WBParaSite" id="MBELARI_LOCUS17510">
    <property type="protein sequence ID" value="MBELARI_LOCUS17510"/>
    <property type="gene ID" value="MBELARI_LOCUS17510"/>
</dbReference>
<dbReference type="InterPro" id="IPR016186">
    <property type="entry name" value="C-type_lectin-like/link_sf"/>
</dbReference>
<dbReference type="AlphaFoldDB" id="A0AAF3ETM4"/>
<name>A0AAF3ETM4_9BILA</name>
<feature type="signal peptide" evidence="2">
    <location>
        <begin position="1"/>
        <end position="17"/>
    </location>
</feature>
<feature type="domain" description="C-type lectin" evidence="3">
    <location>
        <begin position="29"/>
        <end position="144"/>
    </location>
</feature>
<dbReference type="InterPro" id="IPR050111">
    <property type="entry name" value="C-type_lectin/snaclec_domain"/>
</dbReference>
<dbReference type="PROSITE" id="PS51257">
    <property type="entry name" value="PROKAR_LIPOPROTEIN"/>
    <property type="match status" value="1"/>
</dbReference>
<keyword evidence="1" id="KW-1015">Disulfide bond</keyword>
<dbReference type="Proteomes" id="UP000887575">
    <property type="component" value="Unassembled WGS sequence"/>
</dbReference>
<dbReference type="PROSITE" id="PS50041">
    <property type="entry name" value="C_TYPE_LECTIN_2"/>
    <property type="match status" value="2"/>
</dbReference>
<proteinExistence type="predicted"/>
<evidence type="ECO:0000256" key="1">
    <source>
        <dbReference type="ARBA" id="ARBA00023157"/>
    </source>
</evidence>
<keyword evidence="4" id="KW-1185">Reference proteome</keyword>
<organism evidence="4 5">
    <name type="scientific">Mesorhabditis belari</name>
    <dbReference type="NCBI Taxonomy" id="2138241"/>
    <lineage>
        <taxon>Eukaryota</taxon>
        <taxon>Metazoa</taxon>
        <taxon>Ecdysozoa</taxon>
        <taxon>Nematoda</taxon>
        <taxon>Chromadorea</taxon>
        <taxon>Rhabditida</taxon>
        <taxon>Rhabditina</taxon>
        <taxon>Rhabditomorpha</taxon>
        <taxon>Rhabditoidea</taxon>
        <taxon>Rhabditidae</taxon>
        <taxon>Mesorhabditinae</taxon>
        <taxon>Mesorhabditis</taxon>
    </lineage>
</organism>
<evidence type="ECO:0000256" key="2">
    <source>
        <dbReference type="SAM" id="SignalP"/>
    </source>
</evidence>
<dbReference type="PANTHER" id="PTHR22803">
    <property type="entry name" value="MANNOSE, PHOSPHOLIPASE, LECTIN RECEPTOR RELATED"/>
    <property type="match status" value="1"/>
</dbReference>
<feature type="domain" description="C-type lectin" evidence="3">
    <location>
        <begin position="163"/>
        <end position="283"/>
    </location>
</feature>
<dbReference type="Gene3D" id="3.10.100.10">
    <property type="entry name" value="Mannose-Binding Protein A, subunit A"/>
    <property type="match status" value="2"/>
</dbReference>
<dbReference type="SUPFAM" id="SSF56436">
    <property type="entry name" value="C-type lectin-like"/>
    <property type="match status" value="2"/>
</dbReference>
<sequence>MIPFRLLTLTLFVAVSAGSCPEGSYSIPNENICVFPMPDSQYYIDAVRRCLKIGGMTAKIANVFENGFISSLLFTFNGTAPYIGIERKSDNRWVYADGSPLTYQNWATGEPNLNSSTNFCALMDPGTGKWVSTDCFSTRPYLCTGKDLDVSTDCLDGWSYFRGTDSCYYLWNFTYVNGNSQSYYTWDDGVRNCKELSSSANLASIHSMAENDFLYDLVQTYYPTCSTLATDVGAWIGFTGNYKNGNWSDGSPFDFVDPNIQEIDDSYRWVISNVPACNYRRWSWMQENRFPARFICEMPSNHRLGLEKVGK</sequence>
<reference evidence="5" key="1">
    <citation type="submission" date="2024-02" db="UniProtKB">
        <authorList>
            <consortium name="WormBaseParasite"/>
        </authorList>
    </citation>
    <scope>IDENTIFICATION</scope>
</reference>
<dbReference type="Pfam" id="PF00059">
    <property type="entry name" value="Lectin_C"/>
    <property type="match status" value="2"/>
</dbReference>
<evidence type="ECO:0000259" key="3">
    <source>
        <dbReference type="PROSITE" id="PS50041"/>
    </source>
</evidence>